<name>A0A0D2NRF0_9CHLO</name>
<sequence length="169" mass="18392">MDVMHILELNKKPGDRPVDLIISADTVVEAGGRILEKPDDAAHAKLMLQSLSGTLHHVHTGVVLVVPQLGPAARVPPGSQDSLEEGWLVRSFSCSTQVEFERLDNDTIDAYVKNGEPFGKAGAYAIQGLAGSFVRRIDGCFYSVVGFPVNEFCKQLLRLIDEGHLPLDE</sequence>
<protein>
    <submittedName>
        <fullName evidence="3">Maf-like protein</fullName>
    </submittedName>
</protein>
<dbReference type="Proteomes" id="UP000054498">
    <property type="component" value="Unassembled WGS sequence"/>
</dbReference>
<accession>A0A0D2NRF0</accession>
<dbReference type="GO" id="GO:0047429">
    <property type="term" value="F:nucleoside triphosphate diphosphatase activity"/>
    <property type="evidence" value="ECO:0007669"/>
    <property type="project" value="InterPro"/>
</dbReference>
<reference evidence="3 4" key="1">
    <citation type="journal article" date="2013" name="BMC Genomics">
        <title>Reconstruction of the lipid metabolism for the microalga Monoraphidium neglectum from its genome sequence reveals characteristics suitable for biofuel production.</title>
        <authorList>
            <person name="Bogen C."/>
            <person name="Al-Dilaimi A."/>
            <person name="Albersmeier A."/>
            <person name="Wichmann J."/>
            <person name="Grundmann M."/>
            <person name="Rupp O."/>
            <person name="Lauersen K.J."/>
            <person name="Blifernez-Klassen O."/>
            <person name="Kalinowski J."/>
            <person name="Goesmann A."/>
            <person name="Mussgnug J.H."/>
            <person name="Kruse O."/>
        </authorList>
    </citation>
    <scope>NUCLEOTIDE SEQUENCE [LARGE SCALE GENOMIC DNA]</scope>
    <source>
        <strain evidence="3 4">SAG 48.87</strain>
    </source>
</reference>
<dbReference type="RefSeq" id="XP_013905905.1">
    <property type="nucleotide sequence ID" value="XM_014050451.1"/>
</dbReference>
<comment type="cofactor">
    <cofactor evidence="1">
        <name>a divalent metal cation</name>
        <dbReference type="ChEBI" id="CHEBI:60240"/>
    </cofactor>
</comment>
<dbReference type="OrthoDB" id="10267058at2759"/>
<dbReference type="SUPFAM" id="SSF52972">
    <property type="entry name" value="ITPase-like"/>
    <property type="match status" value="1"/>
</dbReference>
<dbReference type="PANTHER" id="PTHR43213">
    <property type="entry name" value="BIFUNCTIONAL DTTP/UTP PYROPHOSPHATASE/METHYLTRANSFERASE PROTEIN-RELATED"/>
    <property type="match status" value="1"/>
</dbReference>
<dbReference type="PIRSF" id="PIRSF006305">
    <property type="entry name" value="Maf"/>
    <property type="match status" value="1"/>
</dbReference>
<dbReference type="KEGG" id="mng:MNEG_1059"/>
<dbReference type="InterPro" id="IPR029001">
    <property type="entry name" value="ITPase-like_fam"/>
</dbReference>
<dbReference type="Pfam" id="PF02545">
    <property type="entry name" value="Maf"/>
    <property type="match status" value="1"/>
</dbReference>
<gene>
    <name evidence="3" type="ORF">MNEG_1059</name>
</gene>
<dbReference type="AlphaFoldDB" id="A0A0D2NRF0"/>
<proteinExistence type="predicted"/>
<evidence type="ECO:0000256" key="1">
    <source>
        <dbReference type="ARBA" id="ARBA00001968"/>
    </source>
</evidence>
<dbReference type="Gene3D" id="3.90.950.10">
    <property type="match status" value="1"/>
</dbReference>
<dbReference type="EMBL" id="KK100319">
    <property type="protein sequence ID" value="KIZ06886.1"/>
    <property type="molecule type" value="Genomic_DNA"/>
</dbReference>
<evidence type="ECO:0000313" key="3">
    <source>
        <dbReference type="EMBL" id="KIZ06886.1"/>
    </source>
</evidence>
<organism evidence="3 4">
    <name type="scientific">Monoraphidium neglectum</name>
    <dbReference type="NCBI Taxonomy" id="145388"/>
    <lineage>
        <taxon>Eukaryota</taxon>
        <taxon>Viridiplantae</taxon>
        <taxon>Chlorophyta</taxon>
        <taxon>core chlorophytes</taxon>
        <taxon>Chlorophyceae</taxon>
        <taxon>CS clade</taxon>
        <taxon>Sphaeropleales</taxon>
        <taxon>Selenastraceae</taxon>
        <taxon>Monoraphidium</taxon>
    </lineage>
</organism>
<evidence type="ECO:0000313" key="4">
    <source>
        <dbReference type="Proteomes" id="UP000054498"/>
    </source>
</evidence>
<dbReference type="InterPro" id="IPR003697">
    <property type="entry name" value="Maf-like"/>
</dbReference>
<dbReference type="GeneID" id="25727767"/>
<evidence type="ECO:0000256" key="2">
    <source>
        <dbReference type="ARBA" id="ARBA00022801"/>
    </source>
</evidence>
<keyword evidence="4" id="KW-1185">Reference proteome</keyword>
<dbReference type="PANTHER" id="PTHR43213:SF5">
    <property type="entry name" value="BIFUNCTIONAL DTTP_UTP PYROPHOSPHATASE_METHYLTRANSFERASE PROTEIN-RELATED"/>
    <property type="match status" value="1"/>
</dbReference>
<keyword evidence="2" id="KW-0378">Hydrolase</keyword>
<dbReference type="STRING" id="145388.A0A0D2NRF0"/>